<protein>
    <submittedName>
        <fullName evidence="2">Uncharacterized protein</fullName>
    </submittedName>
</protein>
<reference evidence="2" key="1">
    <citation type="journal article" date="2018" name="Genome Biol. Evol.">
        <title>Genomics and development of Lentinus tigrinus, a white-rot wood-decaying mushroom with dimorphic fruiting bodies.</title>
        <authorList>
            <person name="Wu B."/>
            <person name="Xu Z."/>
            <person name="Knudson A."/>
            <person name="Carlson A."/>
            <person name="Chen N."/>
            <person name="Kovaka S."/>
            <person name="LaButti K."/>
            <person name="Lipzen A."/>
            <person name="Pennachio C."/>
            <person name="Riley R."/>
            <person name="Schakwitz W."/>
            <person name="Umezawa K."/>
            <person name="Ohm R.A."/>
            <person name="Grigoriev I.V."/>
            <person name="Nagy L.G."/>
            <person name="Gibbons J."/>
            <person name="Hibbett D."/>
        </authorList>
    </citation>
    <scope>NUCLEOTIDE SEQUENCE [LARGE SCALE GENOMIC DNA]</scope>
    <source>
        <strain evidence="2">ALCF2SS1-6</strain>
    </source>
</reference>
<accession>A0A5C2RLC0</accession>
<keyword evidence="3" id="KW-1185">Reference proteome</keyword>
<proteinExistence type="predicted"/>
<evidence type="ECO:0000313" key="3">
    <source>
        <dbReference type="Proteomes" id="UP000313359"/>
    </source>
</evidence>
<dbReference type="EMBL" id="ML122366">
    <property type="protein sequence ID" value="RPD52382.1"/>
    <property type="molecule type" value="Genomic_DNA"/>
</dbReference>
<name>A0A5C2RLC0_9APHY</name>
<organism evidence="2 3">
    <name type="scientific">Lentinus tigrinus ALCF2SS1-6</name>
    <dbReference type="NCBI Taxonomy" id="1328759"/>
    <lineage>
        <taxon>Eukaryota</taxon>
        <taxon>Fungi</taxon>
        <taxon>Dikarya</taxon>
        <taxon>Basidiomycota</taxon>
        <taxon>Agaricomycotina</taxon>
        <taxon>Agaricomycetes</taxon>
        <taxon>Polyporales</taxon>
        <taxon>Polyporaceae</taxon>
        <taxon>Lentinus</taxon>
    </lineage>
</organism>
<dbReference type="AlphaFoldDB" id="A0A5C2RLC0"/>
<feature type="compositionally biased region" description="Polar residues" evidence="1">
    <location>
        <begin position="165"/>
        <end position="174"/>
    </location>
</feature>
<dbReference type="Proteomes" id="UP000313359">
    <property type="component" value="Unassembled WGS sequence"/>
</dbReference>
<gene>
    <name evidence="2" type="ORF">L227DRAFT_617855</name>
</gene>
<feature type="region of interest" description="Disordered" evidence="1">
    <location>
        <begin position="154"/>
        <end position="174"/>
    </location>
</feature>
<sequence length="174" mass="19058">MSSTHRHSETPTATPVAAESLPSFHALFATNIRIPHGERLPDICRIANLLVQDLSTIPGFLEISSEARCLLVTAMIDSALELALGHHTHHSFPAERMLSHAERLVDASPTYHIHCVIFPDGRRMVFPTPHSSIPLRRVEVYVLGAVDSPVTHSNSEQYVDIDDAGTSSTPPLVD</sequence>
<evidence type="ECO:0000313" key="2">
    <source>
        <dbReference type="EMBL" id="RPD52382.1"/>
    </source>
</evidence>
<dbReference type="OrthoDB" id="10548094at2759"/>
<evidence type="ECO:0000256" key="1">
    <source>
        <dbReference type="SAM" id="MobiDB-lite"/>
    </source>
</evidence>